<dbReference type="Proteomes" id="UP001055811">
    <property type="component" value="Linkage Group LG08"/>
</dbReference>
<evidence type="ECO:0000313" key="2">
    <source>
        <dbReference type="Proteomes" id="UP001055811"/>
    </source>
</evidence>
<reference evidence="2" key="1">
    <citation type="journal article" date="2022" name="Mol. Ecol. Resour.">
        <title>The genomes of chicory, endive, great burdock and yacon provide insights into Asteraceae palaeo-polyploidization history and plant inulin production.</title>
        <authorList>
            <person name="Fan W."/>
            <person name="Wang S."/>
            <person name="Wang H."/>
            <person name="Wang A."/>
            <person name="Jiang F."/>
            <person name="Liu H."/>
            <person name="Zhao H."/>
            <person name="Xu D."/>
            <person name="Zhang Y."/>
        </authorList>
    </citation>
    <scope>NUCLEOTIDE SEQUENCE [LARGE SCALE GENOMIC DNA]</scope>
    <source>
        <strain evidence="2">cv. Punajuju</strain>
    </source>
</reference>
<keyword evidence="2" id="KW-1185">Reference proteome</keyword>
<accession>A0ACB8ZTI6</accession>
<comment type="caution">
    <text evidence="1">The sequence shown here is derived from an EMBL/GenBank/DDBJ whole genome shotgun (WGS) entry which is preliminary data.</text>
</comment>
<proteinExistence type="predicted"/>
<dbReference type="EMBL" id="CM042016">
    <property type="protein sequence ID" value="KAI3700872.1"/>
    <property type="molecule type" value="Genomic_DNA"/>
</dbReference>
<protein>
    <submittedName>
        <fullName evidence="1">Uncharacterized protein</fullName>
    </submittedName>
</protein>
<reference evidence="1 2" key="2">
    <citation type="journal article" date="2022" name="Mol. Ecol. Resour.">
        <title>The genomes of chicory, endive, great burdock and yacon provide insights into Asteraceae paleo-polyploidization history and plant inulin production.</title>
        <authorList>
            <person name="Fan W."/>
            <person name="Wang S."/>
            <person name="Wang H."/>
            <person name="Wang A."/>
            <person name="Jiang F."/>
            <person name="Liu H."/>
            <person name="Zhao H."/>
            <person name="Xu D."/>
            <person name="Zhang Y."/>
        </authorList>
    </citation>
    <scope>NUCLEOTIDE SEQUENCE [LARGE SCALE GENOMIC DNA]</scope>
    <source>
        <strain evidence="2">cv. Punajuju</strain>
        <tissue evidence="1">Leaves</tissue>
    </source>
</reference>
<gene>
    <name evidence="1" type="ORF">L2E82_45513</name>
</gene>
<organism evidence="1 2">
    <name type="scientific">Cichorium intybus</name>
    <name type="common">Chicory</name>
    <dbReference type="NCBI Taxonomy" id="13427"/>
    <lineage>
        <taxon>Eukaryota</taxon>
        <taxon>Viridiplantae</taxon>
        <taxon>Streptophyta</taxon>
        <taxon>Embryophyta</taxon>
        <taxon>Tracheophyta</taxon>
        <taxon>Spermatophyta</taxon>
        <taxon>Magnoliopsida</taxon>
        <taxon>eudicotyledons</taxon>
        <taxon>Gunneridae</taxon>
        <taxon>Pentapetalae</taxon>
        <taxon>asterids</taxon>
        <taxon>campanulids</taxon>
        <taxon>Asterales</taxon>
        <taxon>Asteraceae</taxon>
        <taxon>Cichorioideae</taxon>
        <taxon>Cichorieae</taxon>
        <taxon>Cichoriinae</taxon>
        <taxon>Cichorium</taxon>
    </lineage>
</organism>
<sequence length="78" mass="9152">MVFYTIILNTLCGYTIMHVYMHLYLIAVSRKFKDRIALRFAHKPYPRSAAAVLICRRYLFVGLSFLVYQFQSNTPSVL</sequence>
<name>A0ACB8ZTI6_CICIN</name>
<evidence type="ECO:0000313" key="1">
    <source>
        <dbReference type="EMBL" id="KAI3700872.1"/>
    </source>
</evidence>